<accession>G9EMG5</accession>
<keyword evidence="5" id="KW-1185">Reference proteome</keyword>
<dbReference type="FunCoup" id="G9EMG5">
    <property type="interactions" value="307"/>
</dbReference>
<dbReference type="NCBIfam" id="NF006718">
    <property type="entry name" value="PRK09256.1"/>
    <property type="match status" value="1"/>
</dbReference>
<gene>
    <name evidence="4" type="ORF">LDG_6432</name>
</gene>
<organism evidence="4 5">
    <name type="scientific">Legionella drancourtii LLAP12</name>
    <dbReference type="NCBI Taxonomy" id="658187"/>
    <lineage>
        <taxon>Bacteria</taxon>
        <taxon>Pseudomonadati</taxon>
        <taxon>Pseudomonadota</taxon>
        <taxon>Gammaproteobacteria</taxon>
        <taxon>Legionellales</taxon>
        <taxon>Legionellaceae</taxon>
        <taxon>Legionella</taxon>
    </lineage>
</organism>
<comment type="similarity">
    <text evidence="1">Belongs to the prokaryotic/mitochondrial release factor family.</text>
</comment>
<evidence type="ECO:0000313" key="5">
    <source>
        <dbReference type="Proteomes" id="UP000002770"/>
    </source>
</evidence>
<dbReference type="GO" id="GO:0072344">
    <property type="term" value="P:rescue of stalled ribosome"/>
    <property type="evidence" value="ECO:0007669"/>
    <property type="project" value="TreeGrafter"/>
</dbReference>
<dbReference type="SUPFAM" id="SSF75620">
    <property type="entry name" value="Release factor"/>
    <property type="match status" value="1"/>
</dbReference>
<dbReference type="InParanoid" id="G9EMG5"/>
<dbReference type="InterPro" id="IPR045853">
    <property type="entry name" value="Pep_chain_release_fac_I_sf"/>
</dbReference>
<evidence type="ECO:0000313" key="4">
    <source>
        <dbReference type="EMBL" id="EHL31501.1"/>
    </source>
</evidence>
<dbReference type="STRING" id="658187.LDG_6432"/>
<dbReference type="GO" id="GO:0004045">
    <property type="term" value="F:peptidyl-tRNA hydrolase activity"/>
    <property type="evidence" value="ECO:0007669"/>
    <property type="project" value="TreeGrafter"/>
</dbReference>
<name>G9EMG5_9GAMM</name>
<dbReference type="Proteomes" id="UP000002770">
    <property type="component" value="Unassembled WGS sequence"/>
</dbReference>
<dbReference type="AlphaFoldDB" id="G9EMG5"/>
<dbReference type="GO" id="GO:0043022">
    <property type="term" value="F:ribosome binding"/>
    <property type="evidence" value="ECO:0007669"/>
    <property type="project" value="TreeGrafter"/>
</dbReference>
<dbReference type="eggNOG" id="COG1186">
    <property type="taxonomic scope" value="Bacteria"/>
</dbReference>
<sequence length="136" mass="15381">MLKITNSIFISLSDIELLPIRAQGAGGQNVNKVSTAIHLRFSLAQSNLSDEYKLRLMQLKDNRITADGMIIIKAQKYRSQEKNRTDALARLVELIKKVSSVPIKRRKTKPSKGSVKKRLASKQRRGDLKKLRQSPV</sequence>
<dbReference type="RefSeq" id="WP_006870363.1">
    <property type="nucleotide sequence ID" value="NZ_JH413813.1"/>
</dbReference>
<dbReference type="Gene3D" id="3.30.160.20">
    <property type="match status" value="1"/>
</dbReference>
<dbReference type="HOGENOM" id="CLU_089470_3_0_6"/>
<dbReference type="EMBL" id="JH413813">
    <property type="protein sequence ID" value="EHL31501.1"/>
    <property type="molecule type" value="Genomic_DNA"/>
</dbReference>
<dbReference type="InterPro" id="IPR000352">
    <property type="entry name" value="Pep_chain_release_fac_I"/>
</dbReference>
<evidence type="ECO:0000256" key="2">
    <source>
        <dbReference type="SAM" id="MobiDB-lite"/>
    </source>
</evidence>
<feature type="region of interest" description="Disordered" evidence="2">
    <location>
        <begin position="103"/>
        <end position="136"/>
    </location>
</feature>
<protein>
    <recommendedName>
        <fullName evidence="3">Prokaryotic-type class I peptide chain release factors domain-containing protein</fullName>
    </recommendedName>
</protein>
<dbReference type="GO" id="GO:0003747">
    <property type="term" value="F:translation release factor activity"/>
    <property type="evidence" value="ECO:0007669"/>
    <property type="project" value="InterPro"/>
</dbReference>
<dbReference type="OrthoDB" id="9815709at2"/>
<dbReference type="PANTHER" id="PTHR47814">
    <property type="entry name" value="PEPTIDYL-TRNA HYDROLASE ARFB"/>
    <property type="match status" value="1"/>
</dbReference>
<dbReference type="Pfam" id="PF00472">
    <property type="entry name" value="RF-1"/>
    <property type="match status" value="1"/>
</dbReference>
<proteinExistence type="inferred from homology"/>
<evidence type="ECO:0000256" key="1">
    <source>
        <dbReference type="ARBA" id="ARBA00010835"/>
    </source>
</evidence>
<feature type="domain" description="Prokaryotic-type class I peptide chain release factors" evidence="3">
    <location>
        <begin position="21"/>
        <end position="37"/>
    </location>
</feature>
<evidence type="ECO:0000259" key="3">
    <source>
        <dbReference type="PROSITE" id="PS00745"/>
    </source>
</evidence>
<reference evidence="4 5" key="1">
    <citation type="journal article" date="2011" name="BMC Genomics">
        <title>Insight into cross-talk between intra-amoebal pathogens.</title>
        <authorList>
            <person name="Gimenez G."/>
            <person name="Bertelli C."/>
            <person name="Moliner C."/>
            <person name="Robert C."/>
            <person name="Raoult D."/>
            <person name="Fournier P.E."/>
            <person name="Greub G."/>
        </authorList>
    </citation>
    <scope>NUCLEOTIDE SEQUENCE [LARGE SCALE GENOMIC DNA]</scope>
    <source>
        <strain evidence="4 5">LLAP12</strain>
    </source>
</reference>
<dbReference type="PANTHER" id="PTHR47814:SF1">
    <property type="entry name" value="PEPTIDYL-TRNA HYDROLASE ARFB"/>
    <property type="match status" value="1"/>
</dbReference>
<dbReference type="PROSITE" id="PS00745">
    <property type="entry name" value="RF_PROK_I"/>
    <property type="match status" value="1"/>
</dbReference>
<feature type="compositionally biased region" description="Basic residues" evidence="2">
    <location>
        <begin position="103"/>
        <end position="123"/>
    </location>
</feature>